<keyword evidence="5" id="KW-1185">Reference proteome</keyword>
<dbReference type="InterPro" id="IPR038765">
    <property type="entry name" value="Papain-like_cys_pep_sf"/>
</dbReference>
<dbReference type="Pfam" id="PF05257">
    <property type="entry name" value="CHAP"/>
    <property type="match status" value="1"/>
</dbReference>
<dbReference type="EMBL" id="AP023355">
    <property type="protein sequence ID" value="BCJ37924.1"/>
    <property type="molecule type" value="Genomic_DNA"/>
</dbReference>
<dbReference type="InterPro" id="IPR007921">
    <property type="entry name" value="CHAP_dom"/>
</dbReference>
<evidence type="ECO:0000259" key="3">
    <source>
        <dbReference type="PROSITE" id="PS50911"/>
    </source>
</evidence>
<proteinExistence type="predicted"/>
<dbReference type="Pfam" id="PF13529">
    <property type="entry name" value="Peptidase_C39_2"/>
    <property type="match status" value="1"/>
</dbReference>
<sequence length="883" mass="94859">MRRLRRLLTAALSLIVVPTVGVLAATAPAHAMVPDPDPYVHFGPYTAKVDLDARGSMSIDDRTKTNAYLTGDTLYLICQDTGPSYGGSTIWDYTTDGYWEPDAYIKTGTSGFVSGAPRCLSIGLDGRSGVGSVQGDYKAEVDIDGRGSMNTADRIKYNAYLAGSDVFIKCQDYGPSVNSDTVWDYTADGYWIPDTYVKTGTNAMLPGMPRCSDLGIDGGASTNTNGGQRFVAATDLNGYSSKSLSSSYVDNAYLDGQYLTVMCQAYGAYNYGGSAIWDRTAEGYWVADYYVHTGSTGFVMSRCDSDGPSGGSGTRFLAETDLNGYSSKSLNSSYVNNKYLGGSYLTVVCQAYGEYNYGSSAVWDKTTDGVWVADYYVKTGSYDIVLSRCDNDPKPTGGPGNPSVPGTPPAGSVASSQMRDHIVNAVRTQVGVHEWGDNCNPYGTSGTVCGEPWCSIFASWAFRQAGIDVSLPYSGDFYYWAQRHGTLRSTSNIRPGDLVLFGSGPQWPDSNHVGVVVDVQSDGEITTIEGNMSNAVRRIGPYLPSQAASYHPHDGGIFAVVAPVNDSGDTRWGSDYDTNSQYAQKFSDGTTGTNYADPVCSQDLTSPDHTAFYSCVQMVGRQARGIAIADPSSMKAFGATVTLTVGGTVRTARCLTIDYSGYRTCATSWVAIGSPTLHADATFTVNGSTQESQRAFTMNLYGDQQTKGDYCGPASTQAALGTMGYPMPSQSTLASEEGTDSIHFTSPFNIPNSLDSRVSNADYKVLFWDNYGEGELYDLEALRQQLNKGRAAILLINPNNLPSSWDIETGTFVRHYITVIGYGAPKRTVISGVPYDIQTLAVWDPANDVVHNITLQQLADYTTGADFDVSLDPGTFAIIANTT</sequence>
<accession>A0A7R7HZZ4</accession>
<dbReference type="RefSeq" id="WP_203964049.1">
    <property type="nucleotide sequence ID" value="NZ_AP023355.1"/>
</dbReference>
<evidence type="ECO:0000313" key="4">
    <source>
        <dbReference type="EMBL" id="BCJ37924.1"/>
    </source>
</evidence>
<feature type="signal peptide" evidence="2">
    <location>
        <begin position="1"/>
        <end position="31"/>
    </location>
</feature>
<dbReference type="SUPFAM" id="SSF54001">
    <property type="entry name" value="Cysteine proteinases"/>
    <property type="match status" value="1"/>
</dbReference>
<dbReference type="Gene3D" id="3.90.1720.10">
    <property type="entry name" value="endopeptidase domain like (from Nostoc punctiforme)"/>
    <property type="match status" value="1"/>
</dbReference>
<keyword evidence="2" id="KW-0732">Signal</keyword>
<dbReference type="AlphaFoldDB" id="A0A7R7HZZ4"/>
<evidence type="ECO:0000256" key="1">
    <source>
        <dbReference type="SAM" id="MobiDB-lite"/>
    </source>
</evidence>
<dbReference type="PROSITE" id="PS50911">
    <property type="entry name" value="CHAP"/>
    <property type="match status" value="1"/>
</dbReference>
<dbReference type="InterPro" id="IPR039564">
    <property type="entry name" value="Peptidase_C39-like"/>
</dbReference>
<evidence type="ECO:0000256" key="2">
    <source>
        <dbReference type="SAM" id="SignalP"/>
    </source>
</evidence>
<dbReference type="KEGG" id="atl:Athai_54270"/>
<evidence type="ECO:0000313" key="5">
    <source>
        <dbReference type="Proteomes" id="UP000611640"/>
    </source>
</evidence>
<organism evidence="4 5">
    <name type="scientific">Actinocatenispora thailandica</name>
    <dbReference type="NCBI Taxonomy" id="227318"/>
    <lineage>
        <taxon>Bacteria</taxon>
        <taxon>Bacillati</taxon>
        <taxon>Actinomycetota</taxon>
        <taxon>Actinomycetes</taxon>
        <taxon>Micromonosporales</taxon>
        <taxon>Micromonosporaceae</taxon>
        <taxon>Actinocatenispora</taxon>
    </lineage>
</organism>
<gene>
    <name evidence="4" type="ORF">Athai_54270</name>
</gene>
<feature type="chain" id="PRO_5038744400" description="Peptidase C51 domain-containing protein" evidence="2">
    <location>
        <begin position="32"/>
        <end position="883"/>
    </location>
</feature>
<name>A0A7R7HZZ4_9ACTN</name>
<dbReference type="Proteomes" id="UP000611640">
    <property type="component" value="Chromosome"/>
</dbReference>
<feature type="domain" description="Peptidase C51" evidence="3">
    <location>
        <begin position="429"/>
        <end position="561"/>
    </location>
</feature>
<protein>
    <recommendedName>
        <fullName evidence="3">Peptidase C51 domain-containing protein</fullName>
    </recommendedName>
</protein>
<reference evidence="4 5" key="1">
    <citation type="submission" date="2020-08" db="EMBL/GenBank/DDBJ databases">
        <title>Whole genome shotgun sequence of Actinocatenispora thailandica NBRC 105041.</title>
        <authorList>
            <person name="Komaki H."/>
            <person name="Tamura T."/>
        </authorList>
    </citation>
    <scope>NUCLEOTIDE SEQUENCE [LARGE SCALE GENOMIC DNA]</scope>
    <source>
        <strain evidence="4 5">NBRC 105041</strain>
    </source>
</reference>
<feature type="region of interest" description="Disordered" evidence="1">
    <location>
        <begin position="391"/>
        <end position="414"/>
    </location>
</feature>